<organism evidence="2 3">
    <name type="scientific">Mytilus edulis</name>
    <name type="common">Blue mussel</name>
    <dbReference type="NCBI Taxonomy" id="6550"/>
    <lineage>
        <taxon>Eukaryota</taxon>
        <taxon>Metazoa</taxon>
        <taxon>Spiralia</taxon>
        <taxon>Lophotrochozoa</taxon>
        <taxon>Mollusca</taxon>
        <taxon>Bivalvia</taxon>
        <taxon>Autobranchia</taxon>
        <taxon>Pteriomorphia</taxon>
        <taxon>Mytilida</taxon>
        <taxon>Mytiloidea</taxon>
        <taxon>Mytilidae</taxon>
        <taxon>Mytilinae</taxon>
        <taxon>Mytilus</taxon>
    </lineage>
</organism>
<evidence type="ECO:0000256" key="1">
    <source>
        <dbReference type="SAM" id="MobiDB-lite"/>
    </source>
</evidence>
<accession>A0A8S3PNH2</accession>
<evidence type="ECO:0000313" key="2">
    <source>
        <dbReference type="EMBL" id="CAG2185303.1"/>
    </source>
</evidence>
<sequence>MSLFRFGVTSTKRKPDETGETSVLTDETQPKKQDLTKDQKYDRERENANFCPNGRLIVLGLISMRQLVLWSARIVSSIQHTVKGKVPWFGKYRKKNEVDIGEQYFNIEGCKLFLKWISQQLRSQSVSSLLAAPFVSILSDGSTDRSVIEQEIVFLRYVDQCMPTTKMINLMSLESATAEGIFNAIFNALKIVGLNEEKIRHDTPGPKLICGNFDGASVNFGNKSGVFKRLKDEVPQAIGIHCIAHKLEFAILDANKTIPYMSTFETTLKGVFKFYYYSPKRRRELTEISDILDQILLHFGDIKQVRWLSSKERAVKAMLSNYEVVVSHLEHDFVAGSRADDANRARGYHTVITSVKFLKFLHFLMDYLPIVAKLSRNFQLDDYLVIELNDHIEAAVIHLTQLKNGTGKYCTQFAEKFDVTNKTFGK</sequence>
<name>A0A8S3PNH2_MYTED</name>
<gene>
    <name evidence="2" type="ORF">MEDL_912</name>
</gene>
<dbReference type="InterPro" id="IPR012337">
    <property type="entry name" value="RNaseH-like_sf"/>
</dbReference>
<feature type="region of interest" description="Disordered" evidence="1">
    <location>
        <begin position="1"/>
        <end position="44"/>
    </location>
</feature>
<protein>
    <recommendedName>
        <fullName evidence="4">Zinc finger protein 862-like</fullName>
    </recommendedName>
</protein>
<dbReference type="PANTHER" id="PTHR46880:SF5">
    <property type="entry name" value="DUF4371 DOMAIN-CONTAINING PROTEIN"/>
    <property type="match status" value="1"/>
</dbReference>
<dbReference type="AlphaFoldDB" id="A0A8S3PNH2"/>
<proteinExistence type="predicted"/>
<keyword evidence="3" id="KW-1185">Reference proteome</keyword>
<dbReference type="PANTHER" id="PTHR46880">
    <property type="entry name" value="RAS-ASSOCIATING DOMAIN-CONTAINING PROTEIN"/>
    <property type="match status" value="1"/>
</dbReference>
<feature type="compositionally biased region" description="Basic and acidic residues" evidence="1">
    <location>
        <begin position="28"/>
        <end position="44"/>
    </location>
</feature>
<dbReference type="EMBL" id="CAJPWZ010000082">
    <property type="protein sequence ID" value="CAG2185303.1"/>
    <property type="molecule type" value="Genomic_DNA"/>
</dbReference>
<evidence type="ECO:0000313" key="3">
    <source>
        <dbReference type="Proteomes" id="UP000683360"/>
    </source>
</evidence>
<dbReference type="OrthoDB" id="6138559at2759"/>
<dbReference type="SUPFAM" id="SSF53098">
    <property type="entry name" value="Ribonuclease H-like"/>
    <property type="match status" value="1"/>
</dbReference>
<evidence type="ECO:0008006" key="4">
    <source>
        <dbReference type="Google" id="ProtNLM"/>
    </source>
</evidence>
<reference evidence="2" key="1">
    <citation type="submission" date="2021-03" db="EMBL/GenBank/DDBJ databases">
        <authorList>
            <person name="Bekaert M."/>
        </authorList>
    </citation>
    <scope>NUCLEOTIDE SEQUENCE</scope>
</reference>
<dbReference type="Proteomes" id="UP000683360">
    <property type="component" value="Unassembled WGS sequence"/>
</dbReference>
<comment type="caution">
    <text evidence="2">The sequence shown here is derived from an EMBL/GenBank/DDBJ whole genome shotgun (WGS) entry which is preliminary data.</text>
</comment>